<keyword evidence="7 8" id="KW-0472">Membrane</keyword>
<dbReference type="GO" id="GO:0015421">
    <property type="term" value="F:ABC-type oligopeptide transporter activity"/>
    <property type="evidence" value="ECO:0007669"/>
    <property type="project" value="TreeGrafter"/>
</dbReference>
<dbReference type="Gene3D" id="1.20.1560.10">
    <property type="entry name" value="ABC transporter type 1, transmembrane domain"/>
    <property type="match status" value="1"/>
</dbReference>
<evidence type="ECO:0000259" key="9">
    <source>
        <dbReference type="PROSITE" id="PS50893"/>
    </source>
</evidence>
<dbReference type="SMART" id="SM00382">
    <property type="entry name" value="AAA"/>
    <property type="match status" value="1"/>
</dbReference>
<keyword evidence="6 8" id="KW-1133">Transmembrane helix</keyword>
<dbReference type="CDD" id="cd07346">
    <property type="entry name" value="ABC_6TM_exporters"/>
    <property type="match status" value="1"/>
</dbReference>
<dbReference type="Proteomes" id="UP001238179">
    <property type="component" value="Chromosome"/>
</dbReference>
<evidence type="ECO:0000256" key="7">
    <source>
        <dbReference type="ARBA" id="ARBA00023136"/>
    </source>
</evidence>
<accession>A0AA48GQF9</accession>
<dbReference type="RefSeq" id="WP_316415030.1">
    <property type="nucleotide sequence ID" value="NZ_AP027080.1"/>
</dbReference>
<dbReference type="InterPro" id="IPR027417">
    <property type="entry name" value="P-loop_NTPase"/>
</dbReference>
<dbReference type="PROSITE" id="PS50893">
    <property type="entry name" value="ABC_TRANSPORTER_2"/>
    <property type="match status" value="1"/>
</dbReference>
<dbReference type="Gene3D" id="3.40.50.300">
    <property type="entry name" value="P-loop containing nucleotide triphosphate hydrolases"/>
    <property type="match status" value="1"/>
</dbReference>
<organism evidence="11 12">
    <name type="scientific">Mesoterricola silvestris</name>
    <dbReference type="NCBI Taxonomy" id="2927979"/>
    <lineage>
        <taxon>Bacteria</taxon>
        <taxon>Pseudomonadati</taxon>
        <taxon>Acidobacteriota</taxon>
        <taxon>Holophagae</taxon>
        <taxon>Holophagales</taxon>
        <taxon>Holophagaceae</taxon>
        <taxon>Mesoterricola</taxon>
    </lineage>
</organism>
<dbReference type="GO" id="GO:0005524">
    <property type="term" value="F:ATP binding"/>
    <property type="evidence" value="ECO:0007669"/>
    <property type="project" value="UniProtKB-KW"/>
</dbReference>
<evidence type="ECO:0000256" key="5">
    <source>
        <dbReference type="ARBA" id="ARBA00022840"/>
    </source>
</evidence>
<dbReference type="InterPro" id="IPR039421">
    <property type="entry name" value="Type_1_exporter"/>
</dbReference>
<keyword evidence="5 11" id="KW-0067">ATP-binding</keyword>
<dbReference type="InterPro" id="IPR017871">
    <property type="entry name" value="ABC_transporter-like_CS"/>
</dbReference>
<evidence type="ECO:0000313" key="12">
    <source>
        <dbReference type="Proteomes" id="UP001238179"/>
    </source>
</evidence>
<feature type="transmembrane region" description="Helical" evidence="8">
    <location>
        <begin position="287"/>
        <end position="305"/>
    </location>
</feature>
<sequence>MANPKTPTKINARRAWREARELLWQHRKSLAVGLALMVVSRLAGLVLPASTKYLIDEVIGKHNSHLLLPLALAAGAATLVQALAGYANSQVVSVAAQRAIMDMRQRVQDHILRLPIRYFDTTKSGIVIARVMNDAEGIRNLVGTGLIQLAGGLLTAVLALGVLFWLNWKLTLATLVFLGVFGGAMALAFNHLRPLFRKRSELTADITGRLGESVGGVRILKVYVAEDRESRIFAEGAEKLFRNVAGTITGMSAISAFSTAIIGVVGVLIMVVGGNAIFAGRMTLGDLIMYTFFVGLLAAPVVQIANIGTQVSEAFAGLDRIRETLDMPTEDQEDLARAPLPELEGRVELRDVWFEYEKDTPVLRGISFQVPAGSTVALVGSSGSGKSTIIGLLMAFNHPQRGQVLVDGRDVLSVRLRDYRSKLGVVMQDNFLFDGSVADNIGFARPGATRAEIEAVGAIAHVDEFVGRFEAGYDTIVGERGVKLSGGQRQRVAIARAILADPRILILDEATSSLDSESEAMIRDGLRRLRTGRTTFVIAHRLSTIETADQILVVEEGRIVERGAHAELMALGGRYRQLHDRQQSSELDQFINPGEDFTVPGSVTA</sequence>
<dbReference type="PROSITE" id="PS00211">
    <property type="entry name" value="ABC_TRANSPORTER_1"/>
    <property type="match status" value="1"/>
</dbReference>
<dbReference type="InterPro" id="IPR011527">
    <property type="entry name" value="ABC1_TM_dom"/>
</dbReference>
<dbReference type="PANTHER" id="PTHR43394">
    <property type="entry name" value="ATP-DEPENDENT PERMEASE MDL1, MITOCHONDRIAL"/>
    <property type="match status" value="1"/>
</dbReference>
<dbReference type="InterPro" id="IPR003593">
    <property type="entry name" value="AAA+_ATPase"/>
</dbReference>
<feature type="transmembrane region" description="Helical" evidence="8">
    <location>
        <begin position="146"/>
        <end position="166"/>
    </location>
</feature>
<feature type="domain" description="ABC transmembrane type-1" evidence="10">
    <location>
        <begin position="31"/>
        <end position="313"/>
    </location>
</feature>
<feature type="transmembrane region" description="Helical" evidence="8">
    <location>
        <begin position="30"/>
        <end position="50"/>
    </location>
</feature>
<dbReference type="InterPro" id="IPR036640">
    <property type="entry name" value="ABC1_TM_sf"/>
</dbReference>
<dbReference type="InterPro" id="IPR003439">
    <property type="entry name" value="ABC_transporter-like_ATP-bd"/>
</dbReference>
<evidence type="ECO:0000259" key="10">
    <source>
        <dbReference type="PROSITE" id="PS50929"/>
    </source>
</evidence>
<dbReference type="SUPFAM" id="SSF90123">
    <property type="entry name" value="ABC transporter transmembrane region"/>
    <property type="match status" value="1"/>
</dbReference>
<evidence type="ECO:0000256" key="1">
    <source>
        <dbReference type="ARBA" id="ARBA00004651"/>
    </source>
</evidence>
<reference evidence="12" key="1">
    <citation type="journal article" date="2023" name="Int. J. Syst. Evol. Microbiol.">
        <title>Mesoterricola silvestris gen. nov., sp. nov., Mesoterricola sediminis sp. nov., Geothrix oryzae sp. nov., Geothrix edaphica sp. nov., Geothrix rubra sp. nov., and Geothrix limicola sp. nov., six novel members of Acidobacteriota isolated from soils.</title>
        <authorList>
            <person name="Itoh H."/>
            <person name="Sugisawa Y."/>
            <person name="Mise K."/>
            <person name="Xu Z."/>
            <person name="Kuniyasu M."/>
            <person name="Ushijima N."/>
            <person name="Kawano K."/>
            <person name="Kobayashi E."/>
            <person name="Shiratori Y."/>
            <person name="Masuda Y."/>
            <person name="Senoo K."/>
        </authorList>
    </citation>
    <scope>NUCLEOTIDE SEQUENCE [LARGE SCALE GENOMIC DNA]</scope>
    <source>
        <strain evidence="12">W79</strain>
    </source>
</reference>
<keyword evidence="4" id="KW-0547">Nucleotide-binding</keyword>
<keyword evidence="3 8" id="KW-0812">Transmembrane</keyword>
<feature type="transmembrane region" description="Helical" evidence="8">
    <location>
        <begin position="70"/>
        <end position="96"/>
    </location>
</feature>
<proteinExistence type="predicted"/>
<dbReference type="Pfam" id="PF00664">
    <property type="entry name" value="ABC_membrane"/>
    <property type="match status" value="1"/>
</dbReference>
<evidence type="ECO:0000313" key="11">
    <source>
        <dbReference type="EMBL" id="BDU72122.1"/>
    </source>
</evidence>
<dbReference type="SUPFAM" id="SSF52540">
    <property type="entry name" value="P-loop containing nucleoside triphosphate hydrolases"/>
    <property type="match status" value="1"/>
</dbReference>
<evidence type="ECO:0000256" key="6">
    <source>
        <dbReference type="ARBA" id="ARBA00022989"/>
    </source>
</evidence>
<dbReference type="FunFam" id="3.40.50.300:FF:000287">
    <property type="entry name" value="Multidrug ABC transporter ATP-binding protein"/>
    <property type="match status" value="1"/>
</dbReference>
<dbReference type="KEGG" id="msil:METEAL_12960"/>
<evidence type="ECO:0000256" key="3">
    <source>
        <dbReference type="ARBA" id="ARBA00022692"/>
    </source>
</evidence>
<dbReference type="Pfam" id="PF00005">
    <property type="entry name" value="ABC_tran"/>
    <property type="match status" value="1"/>
</dbReference>
<name>A0AA48GQF9_9BACT</name>
<evidence type="ECO:0000256" key="4">
    <source>
        <dbReference type="ARBA" id="ARBA00022741"/>
    </source>
</evidence>
<dbReference type="GO" id="GO:0005886">
    <property type="term" value="C:plasma membrane"/>
    <property type="evidence" value="ECO:0007669"/>
    <property type="project" value="UniProtKB-SubCell"/>
</dbReference>
<dbReference type="PANTHER" id="PTHR43394:SF1">
    <property type="entry name" value="ATP-BINDING CASSETTE SUB-FAMILY B MEMBER 10, MITOCHONDRIAL"/>
    <property type="match status" value="1"/>
</dbReference>
<protein>
    <submittedName>
        <fullName evidence="11">ABC transporter ATP-binding protein</fullName>
    </submittedName>
</protein>
<feature type="transmembrane region" description="Helical" evidence="8">
    <location>
        <begin position="172"/>
        <end position="192"/>
    </location>
</feature>
<dbReference type="AlphaFoldDB" id="A0AA48GQF9"/>
<keyword evidence="12" id="KW-1185">Reference proteome</keyword>
<dbReference type="PROSITE" id="PS50929">
    <property type="entry name" value="ABC_TM1F"/>
    <property type="match status" value="1"/>
</dbReference>
<evidence type="ECO:0000256" key="2">
    <source>
        <dbReference type="ARBA" id="ARBA00022448"/>
    </source>
</evidence>
<gene>
    <name evidence="11" type="ORF">METEAL_12960</name>
</gene>
<dbReference type="GO" id="GO:0016887">
    <property type="term" value="F:ATP hydrolysis activity"/>
    <property type="evidence" value="ECO:0007669"/>
    <property type="project" value="InterPro"/>
</dbReference>
<feature type="domain" description="ABC transporter" evidence="9">
    <location>
        <begin position="347"/>
        <end position="581"/>
    </location>
</feature>
<feature type="transmembrane region" description="Helical" evidence="8">
    <location>
        <begin position="260"/>
        <end position="281"/>
    </location>
</feature>
<keyword evidence="2" id="KW-0813">Transport</keyword>
<comment type="subcellular location">
    <subcellularLocation>
        <location evidence="1">Cell membrane</location>
        <topology evidence="1">Multi-pass membrane protein</topology>
    </subcellularLocation>
</comment>
<evidence type="ECO:0000256" key="8">
    <source>
        <dbReference type="SAM" id="Phobius"/>
    </source>
</evidence>
<dbReference type="EMBL" id="AP027080">
    <property type="protein sequence ID" value="BDU72122.1"/>
    <property type="molecule type" value="Genomic_DNA"/>
</dbReference>